<feature type="active site" description="Proton donor" evidence="10">
    <location>
        <position position="90"/>
    </location>
</feature>
<feature type="domain" description="Alanine dehydrogenase/pyridine nucleotide transhydrogenase NAD(H)-binding" evidence="12">
    <location>
        <begin position="164"/>
        <end position="340"/>
    </location>
</feature>
<accession>A0A5C6RMQ1</accession>
<evidence type="ECO:0000256" key="5">
    <source>
        <dbReference type="ARBA" id="ARBA00022605"/>
    </source>
</evidence>
<evidence type="ECO:0000259" key="13">
    <source>
        <dbReference type="SMART" id="SM01003"/>
    </source>
</evidence>
<feature type="binding site" evidence="11">
    <location>
        <begin position="186"/>
        <end position="187"/>
    </location>
    <ligand>
        <name>NAD(+)</name>
        <dbReference type="ChEBI" id="CHEBI:57540"/>
    </ligand>
</feature>
<evidence type="ECO:0000313" key="15">
    <source>
        <dbReference type="Proteomes" id="UP000321580"/>
    </source>
</evidence>
<evidence type="ECO:0000313" key="14">
    <source>
        <dbReference type="EMBL" id="TXB62920.1"/>
    </source>
</evidence>
<dbReference type="RefSeq" id="WP_147167640.1">
    <property type="nucleotide sequence ID" value="NZ_VOOR01000021.1"/>
</dbReference>
<dbReference type="InterPro" id="IPR036291">
    <property type="entry name" value="NAD(P)-bd_dom_sf"/>
</dbReference>
<dbReference type="EC" id="1.5.1.7" evidence="3"/>
<evidence type="ECO:0000256" key="6">
    <source>
        <dbReference type="ARBA" id="ARBA00023002"/>
    </source>
</evidence>
<dbReference type="InterPro" id="IPR051168">
    <property type="entry name" value="AASS"/>
</dbReference>
<keyword evidence="5" id="KW-0028">Amino-acid biosynthesis</keyword>
<dbReference type="Gene3D" id="3.40.50.720">
    <property type="entry name" value="NAD(P)-binding Rossmann-like Domain"/>
    <property type="match status" value="2"/>
</dbReference>
<dbReference type="PANTHER" id="PTHR11133">
    <property type="entry name" value="SACCHAROPINE DEHYDROGENASE"/>
    <property type="match status" value="1"/>
</dbReference>
<keyword evidence="6" id="KW-0560">Oxidoreductase</keyword>
<evidence type="ECO:0000259" key="12">
    <source>
        <dbReference type="SMART" id="SM01002"/>
    </source>
</evidence>
<dbReference type="EMBL" id="VOOR01000021">
    <property type="protein sequence ID" value="TXB62920.1"/>
    <property type="molecule type" value="Genomic_DNA"/>
</dbReference>
<evidence type="ECO:0000256" key="3">
    <source>
        <dbReference type="ARBA" id="ARBA00012847"/>
    </source>
</evidence>
<dbReference type="InterPro" id="IPR007698">
    <property type="entry name" value="AlaDH/PNT_NAD(H)-bd"/>
</dbReference>
<keyword evidence="11" id="KW-0520">NAD</keyword>
<sequence>MKIGIIREGKVPPDSRVPLIPEQCAQILQEYPDVAITVAPSPNRCYPDEAYRHRSVPLREDLSSCEVLMGVKEVPISQLIPNKTYFFFSHTIKEQPYNRDLLRAVLDKGIRLIDYEVLTDSRGKRLIAFGKFAGMVGAHNGIMAYGQRTGLFSLKRMKDCLDYAEARSIYKTMQWPAMNVVLTGAGRVGQGAALVLRDMGLQEVAPEEFLHTTARQARFTILNCKDYAGRKDGGPFDKNDFYSNPTAYQSLFAPYAAVADVMINGIYWDNDAPAFFTKAEMRGEGFNIKVIADVTCDIAPVSSIPSTLRPSTIAEPLFGYDPVAEAETEPHLPNVVDMMTIDNLPNELPRDASKAFGQQFIDHILPELLKAESAVIERATVAAAGQLGPHFQYLKPYVEGK</sequence>
<dbReference type="PIRSF" id="PIRSF018250">
    <property type="entry name" value="Saccharopine_DH_Lys"/>
    <property type="match status" value="1"/>
</dbReference>
<comment type="caution">
    <text evidence="14">The sequence shown here is derived from an EMBL/GenBank/DDBJ whole genome shotgun (WGS) entry which is preliminary data.</text>
</comment>
<dbReference type="UniPathway" id="UPA00033">
    <property type="reaction ID" value="UER00034"/>
</dbReference>
<evidence type="ECO:0000256" key="2">
    <source>
        <dbReference type="ARBA" id="ARBA00011245"/>
    </source>
</evidence>
<protein>
    <recommendedName>
        <fullName evidence="4">Saccharopine dehydrogenase [NAD(+), L-lysine-forming]</fullName>
        <ecNumber evidence="3">1.5.1.7</ecNumber>
    </recommendedName>
    <alternativeName>
        <fullName evidence="8">Lysine--2-oxoglutarate reductase</fullName>
    </alternativeName>
</protein>
<organism evidence="14 15">
    <name type="scientific">Phaeodactylibacter luteus</name>
    <dbReference type="NCBI Taxonomy" id="1564516"/>
    <lineage>
        <taxon>Bacteria</taxon>
        <taxon>Pseudomonadati</taxon>
        <taxon>Bacteroidota</taxon>
        <taxon>Saprospiria</taxon>
        <taxon>Saprospirales</taxon>
        <taxon>Haliscomenobacteraceae</taxon>
        <taxon>Phaeodactylibacter</taxon>
    </lineage>
</organism>
<dbReference type="Proteomes" id="UP000321580">
    <property type="component" value="Unassembled WGS sequence"/>
</dbReference>
<dbReference type="InterPro" id="IPR027281">
    <property type="entry name" value="Lys1"/>
</dbReference>
<dbReference type="SMART" id="SM01003">
    <property type="entry name" value="AlaDh_PNT_N"/>
    <property type="match status" value="1"/>
</dbReference>
<feature type="active site" description="Proton acceptor" evidence="10">
    <location>
        <position position="72"/>
    </location>
</feature>
<dbReference type="InterPro" id="IPR007886">
    <property type="entry name" value="AlaDH/PNT_N"/>
</dbReference>
<dbReference type="PANTHER" id="PTHR11133:SF22">
    <property type="entry name" value="ALPHA-AMINOADIPIC SEMIALDEHYDE SYNTHASE, MITOCHONDRIAL"/>
    <property type="match status" value="1"/>
</dbReference>
<dbReference type="GO" id="GO:0004754">
    <property type="term" value="F:saccharopine dehydrogenase (NAD+, L-lysine-forming) activity"/>
    <property type="evidence" value="ECO:0007669"/>
    <property type="project" value="UniProtKB-EC"/>
</dbReference>
<dbReference type="GO" id="GO:0019878">
    <property type="term" value="P:lysine biosynthetic process via aminoadipic acid"/>
    <property type="evidence" value="ECO:0007669"/>
    <property type="project" value="UniProtKB-UniPathway"/>
</dbReference>
<feature type="binding site" evidence="11">
    <location>
        <position position="267"/>
    </location>
    <ligand>
        <name>NAD(+)</name>
        <dbReference type="ChEBI" id="CHEBI:57540"/>
    </ligand>
</feature>
<feature type="binding site" evidence="11">
    <location>
        <position position="226"/>
    </location>
    <ligand>
        <name>NAD(+)</name>
        <dbReference type="ChEBI" id="CHEBI:57540"/>
    </ligand>
</feature>
<gene>
    <name evidence="14" type="ORF">FRY97_11290</name>
</gene>
<dbReference type="SMART" id="SM01002">
    <property type="entry name" value="AlaDh_PNT_C"/>
    <property type="match status" value="1"/>
</dbReference>
<keyword evidence="15" id="KW-1185">Reference proteome</keyword>
<dbReference type="CDD" id="cd05199">
    <property type="entry name" value="SDH_like"/>
    <property type="match status" value="1"/>
</dbReference>
<reference evidence="14 15" key="1">
    <citation type="submission" date="2019-08" db="EMBL/GenBank/DDBJ databases">
        <title>Genome of Phaeodactylibacter luteus.</title>
        <authorList>
            <person name="Bowman J.P."/>
        </authorList>
    </citation>
    <scope>NUCLEOTIDE SEQUENCE [LARGE SCALE GENOMIC DNA]</scope>
    <source>
        <strain evidence="14 15">KCTC 42180</strain>
    </source>
</reference>
<evidence type="ECO:0000256" key="4">
    <source>
        <dbReference type="ARBA" id="ARBA00021221"/>
    </source>
</evidence>
<evidence type="ECO:0000256" key="1">
    <source>
        <dbReference type="ARBA" id="ARBA00004884"/>
    </source>
</evidence>
<feature type="domain" description="Alanine dehydrogenase/pyridine nucleotide transhydrogenase N-terminal" evidence="13">
    <location>
        <begin position="4"/>
        <end position="136"/>
    </location>
</feature>
<feature type="binding site" evidence="11">
    <location>
        <begin position="341"/>
        <end position="344"/>
    </location>
    <ligand>
        <name>NAD(+)</name>
        <dbReference type="ChEBI" id="CHEBI:57540"/>
    </ligand>
</feature>
<feature type="binding site" evidence="11">
    <location>
        <position position="294"/>
    </location>
    <ligand>
        <name>NAD(+)</name>
        <dbReference type="ChEBI" id="CHEBI:57540"/>
    </ligand>
</feature>
<dbReference type="SUPFAM" id="SSF51735">
    <property type="entry name" value="NAD(P)-binding Rossmann-fold domains"/>
    <property type="match status" value="1"/>
</dbReference>
<comment type="catalytic activity">
    <reaction evidence="9">
        <text>L-saccharopine + NAD(+) + H2O = L-lysine + 2-oxoglutarate + NADH + H(+)</text>
        <dbReference type="Rhea" id="RHEA:12440"/>
        <dbReference type="ChEBI" id="CHEBI:15377"/>
        <dbReference type="ChEBI" id="CHEBI:15378"/>
        <dbReference type="ChEBI" id="CHEBI:16810"/>
        <dbReference type="ChEBI" id="CHEBI:32551"/>
        <dbReference type="ChEBI" id="CHEBI:57540"/>
        <dbReference type="ChEBI" id="CHEBI:57945"/>
        <dbReference type="ChEBI" id="CHEBI:57951"/>
        <dbReference type="EC" id="1.5.1.7"/>
    </reaction>
</comment>
<evidence type="ECO:0000256" key="7">
    <source>
        <dbReference type="ARBA" id="ARBA00023157"/>
    </source>
</evidence>
<keyword evidence="7" id="KW-1015">Disulfide bond</keyword>
<comment type="pathway">
    <text evidence="1">Amino-acid biosynthesis; L-lysine biosynthesis via AAA pathway; L-lysine from L-alpha-aminoadipate (fungal route): step 3/3.</text>
</comment>
<dbReference type="OrthoDB" id="1141481at2"/>
<dbReference type="SUPFAM" id="SSF52283">
    <property type="entry name" value="Formate/glycerate dehydrogenase catalytic domain-like"/>
    <property type="match status" value="1"/>
</dbReference>
<evidence type="ECO:0000256" key="11">
    <source>
        <dbReference type="PIRSR" id="PIRSR018250-3"/>
    </source>
</evidence>
<dbReference type="AlphaFoldDB" id="A0A5C6RMQ1"/>
<name>A0A5C6RMQ1_9BACT</name>
<evidence type="ECO:0000256" key="9">
    <source>
        <dbReference type="ARBA" id="ARBA00047860"/>
    </source>
</evidence>
<evidence type="ECO:0000256" key="8">
    <source>
        <dbReference type="ARBA" id="ARBA00033228"/>
    </source>
</evidence>
<comment type="subunit">
    <text evidence="2">Monomer.</text>
</comment>
<dbReference type="Pfam" id="PF05222">
    <property type="entry name" value="AlaDh_PNT_N"/>
    <property type="match status" value="1"/>
</dbReference>
<evidence type="ECO:0000256" key="10">
    <source>
        <dbReference type="PIRSR" id="PIRSR018250-1"/>
    </source>
</evidence>
<proteinExistence type="predicted"/>